<gene>
    <name evidence="1" type="ORF">BGC33_09105</name>
</gene>
<dbReference type="Proteomes" id="UP000182798">
    <property type="component" value="Unassembled WGS sequence"/>
</dbReference>
<organism evidence="1 2">
    <name type="scientific">Bathymodiolus thermophilus thioautotrophic gill symbiont</name>
    <dbReference type="NCBI Taxonomy" id="2360"/>
    <lineage>
        <taxon>Bacteria</taxon>
        <taxon>Pseudomonadati</taxon>
        <taxon>Pseudomonadota</taxon>
        <taxon>Gammaproteobacteria</taxon>
        <taxon>sulfur-oxidizing symbionts</taxon>
    </lineage>
</organism>
<reference evidence="2" key="1">
    <citation type="submission" date="2016-09" db="EMBL/GenBank/DDBJ databases">
        <title>Genome Sequence of Bathymodiolus thermophilus sulfur-oxidizing gill endosymbiont.</title>
        <authorList>
            <person name="Ponnudurai R."/>
            <person name="Kleiner M."/>
            <person name="Sayavedra L."/>
            <person name="Thuermer A."/>
            <person name="Felbeck H."/>
            <person name="Schlueter R."/>
            <person name="Schweder T."/>
            <person name="Markert S."/>
        </authorList>
    </citation>
    <scope>NUCLEOTIDE SEQUENCE [LARGE SCALE GENOMIC DNA]</scope>
    <source>
        <strain evidence="2">BAT/CrabSpa'14</strain>
    </source>
</reference>
<dbReference type="RefSeq" id="WP_071565050.1">
    <property type="nucleotide sequence ID" value="NZ_MIQH01000895.1"/>
</dbReference>
<sequence>MQNILKINGHYTRTIASLGATHGKHITIKADVPHYSNITMSKSDLEAFLKGHFMLSSSRRVFDITYYNKQVKEDLCILKLPINNVMQSFKEYKKGKCVSSSLSLNNWVFVSDFNSGYSPEDNIAFFRNEFYGATRVLTPETIRPTDIHGNTNTNTILSMRTYHKLLKVNGSYFPITGFLNSDGKSIFFSIENLPESPNISISWDDYYKVFMHRFRKPNGMRVDITRGAKQCEDAGGEHISHNNTSNWDNCTGWWKRQSTEQWDKANDWNSIITSANEVLADKWIVNAKTLVAETHTLVEPYLLAGNDKTITDLKNGVKDVESVYHSMDEDRKWIAENANSKTSEYDAERNNILQILEEIKSAFNTKCSADTVKGYWKYPAIKGLNYVRSICDQLPPRSTNNKGAFSCSAGETVAFYLGIIKVYEVMCGDKSNAPTITLIPSLP</sequence>
<name>A0A1J5TV45_9GAMM</name>
<evidence type="ECO:0000313" key="2">
    <source>
        <dbReference type="Proteomes" id="UP000182798"/>
    </source>
</evidence>
<comment type="caution">
    <text evidence="1">The sequence shown here is derived from an EMBL/GenBank/DDBJ whole genome shotgun (WGS) entry which is preliminary data.</text>
</comment>
<dbReference type="EMBL" id="MIQH01000895">
    <property type="protein sequence ID" value="OIR24036.1"/>
    <property type="molecule type" value="Genomic_DNA"/>
</dbReference>
<evidence type="ECO:0000313" key="1">
    <source>
        <dbReference type="EMBL" id="OIR24036.1"/>
    </source>
</evidence>
<dbReference type="AlphaFoldDB" id="A0A1J5TV45"/>
<accession>A0A1J5TV45</accession>
<protein>
    <submittedName>
        <fullName evidence="1">Uncharacterized protein</fullName>
    </submittedName>
</protein>
<proteinExistence type="predicted"/>